<name>A0A1J0W0J7_9NOCA</name>
<sequence>MCALVLSCAAIATYVGFALVLDGLEKSVNAGGRTSGIGMVIAAVLSAPAVAMGGGAILSKEWTGGGSGRSSPRLHRP</sequence>
<dbReference type="RefSeq" id="WP_071930954.1">
    <property type="nucleotide sequence ID" value="NZ_CP018082.1"/>
</dbReference>
<keyword evidence="1" id="KW-0812">Transmembrane</keyword>
<keyword evidence="1" id="KW-1133">Transmembrane helix</keyword>
<dbReference type="EMBL" id="CP018082">
    <property type="protein sequence ID" value="APE37789.1"/>
    <property type="molecule type" value="Genomic_DNA"/>
</dbReference>
<evidence type="ECO:0000256" key="1">
    <source>
        <dbReference type="SAM" id="Phobius"/>
    </source>
</evidence>
<organism evidence="2 3">
    <name type="scientific">Nocardia mangyaensis</name>
    <dbReference type="NCBI Taxonomy" id="2213200"/>
    <lineage>
        <taxon>Bacteria</taxon>
        <taxon>Bacillati</taxon>
        <taxon>Actinomycetota</taxon>
        <taxon>Actinomycetes</taxon>
        <taxon>Mycobacteriales</taxon>
        <taxon>Nocardiaceae</taxon>
        <taxon>Nocardia</taxon>
    </lineage>
</organism>
<dbReference type="Proteomes" id="UP000183810">
    <property type="component" value="Chromosome"/>
</dbReference>
<dbReference type="KEGG" id="nsl:BOX37_31990"/>
<keyword evidence="1" id="KW-0472">Membrane</keyword>
<evidence type="ECO:0000313" key="2">
    <source>
        <dbReference type="EMBL" id="APE37789.1"/>
    </source>
</evidence>
<keyword evidence="3" id="KW-1185">Reference proteome</keyword>
<proteinExistence type="predicted"/>
<protein>
    <submittedName>
        <fullName evidence="2">Uncharacterized protein</fullName>
    </submittedName>
</protein>
<accession>A0A1J0W0J7</accession>
<dbReference type="AlphaFoldDB" id="A0A1J0W0J7"/>
<evidence type="ECO:0000313" key="3">
    <source>
        <dbReference type="Proteomes" id="UP000183810"/>
    </source>
</evidence>
<feature type="transmembrane region" description="Helical" evidence="1">
    <location>
        <begin position="34"/>
        <end position="59"/>
    </location>
</feature>
<gene>
    <name evidence="2" type="ORF">BOX37_31990</name>
</gene>
<reference evidence="2" key="1">
    <citation type="submission" date="2016-11" db="EMBL/GenBank/DDBJ databases">
        <authorList>
            <person name="Jaros S."/>
            <person name="Januszkiewicz K."/>
            <person name="Wedrychowicz H."/>
        </authorList>
    </citation>
    <scope>NUCLEOTIDE SEQUENCE [LARGE SCALE GENOMIC DNA]</scope>
    <source>
        <strain evidence="2">Y48</strain>
    </source>
</reference>